<evidence type="ECO:0000256" key="3">
    <source>
        <dbReference type="ARBA" id="ARBA00023015"/>
    </source>
</evidence>
<dbReference type="GO" id="GO:0043565">
    <property type="term" value="F:sequence-specific DNA binding"/>
    <property type="evidence" value="ECO:0007669"/>
    <property type="project" value="InterPro"/>
</dbReference>
<evidence type="ECO:0000313" key="6">
    <source>
        <dbReference type="EMBL" id="GCE42212.1"/>
    </source>
</evidence>
<feature type="domain" description="Sigma-54 factor interaction" evidence="5">
    <location>
        <begin position="449"/>
        <end position="507"/>
    </location>
</feature>
<dbReference type="InterPro" id="IPR058031">
    <property type="entry name" value="AAA_lid_NorR"/>
</dbReference>
<dbReference type="InterPro" id="IPR009057">
    <property type="entry name" value="Homeodomain-like_sf"/>
</dbReference>
<dbReference type="GO" id="GO:0006355">
    <property type="term" value="P:regulation of DNA-templated transcription"/>
    <property type="evidence" value="ECO:0007669"/>
    <property type="project" value="InterPro"/>
</dbReference>
<comment type="caution">
    <text evidence="6">The sequence shown here is derived from an EMBL/GenBank/DDBJ whole genome shotgun (WGS) entry which is preliminary data.</text>
</comment>
<dbReference type="GO" id="GO:0005524">
    <property type="term" value="F:ATP binding"/>
    <property type="evidence" value="ECO:0007669"/>
    <property type="project" value="UniProtKB-KW"/>
</dbReference>
<dbReference type="PANTHER" id="PTHR32071">
    <property type="entry name" value="TRANSCRIPTIONAL REGULATORY PROTEIN"/>
    <property type="match status" value="1"/>
</dbReference>
<dbReference type="Pfam" id="PF25601">
    <property type="entry name" value="AAA_lid_14"/>
    <property type="match status" value="1"/>
</dbReference>
<dbReference type="InterPro" id="IPR002078">
    <property type="entry name" value="Sigma_54_int"/>
</dbReference>
<accession>A0A402CF30</accession>
<dbReference type="EMBL" id="BHYM01000052">
    <property type="protein sequence ID" value="GCE42212.1"/>
    <property type="molecule type" value="Genomic_DNA"/>
</dbReference>
<dbReference type="PANTHER" id="PTHR32071:SF122">
    <property type="entry name" value="SIGMA FACTOR"/>
    <property type="match status" value="1"/>
</dbReference>
<dbReference type="SUPFAM" id="SSF52540">
    <property type="entry name" value="P-loop containing nucleoside triphosphate hydrolases"/>
    <property type="match status" value="1"/>
</dbReference>
<dbReference type="Gene3D" id="1.10.8.60">
    <property type="match status" value="1"/>
</dbReference>
<sequence length="579" mass="62107">MCGVRCAVCGVRVRDGITWQRVRMSEKEIDTGTVRPEIALSWRRSHLSGVNPSTSITINTTGVDPNSRLLRAAAPVLDQISQQIVDTGFCVLLADRDGRIVASLRADDRRIRRAVERLGVVNGSLLGEDCAGTNAVGTPLEVGHSMVIHGEEHYLDSFKGISCYGQPVIHPVTRRVEGILDMTGAGARANPLFAPFLARAAADIETRLLEGSKASEQRLFSAFQRVPNRNHVAVAAIGDDFLLTNRTAMDLLATADHVSLRSLAVDLAPDQSRLVTVHLVSGAQATVKVDRVSGAKGGALFTIQEVDRPERAAIPRSRDHRLSHSERLQEELQRARRRVDALSISGEPGTGRTTAVADVVGESSVSWFNATSIAFDGTEAWTSRLIQAIRERDAVVVEQIELLPASVLPIISDLVAAEEGSPRIILTSGPISDLPPAIAGVATRCPTRIHLAPLRERHAEIAELAQSILAGLAPGYRIAPNAVEALAAAQWSGNIAELKVVLRSAVDASSSPRIDVPDLPEDYRVTARAARLGGRERAERQAIAEALKSCGGNKSHASAQLGISRSTLYARMRALDVTG</sequence>
<organism evidence="6 7">
    <name type="scientific">Rhodococcus wratislaviensis</name>
    <name type="common">Tsukamurella wratislaviensis</name>
    <dbReference type="NCBI Taxonomy" id="44752"/>
    <lineage>
        <taxon>Bacteria</taxon>
        <taxon>Bacillati</taxon>
        <taxon>Actinomycetota</taxon>
        <taxon>Actinomycetes</taxon>
        <taxon>Mycobacteriales</taxon>
        <taxon>Nocardiaceae</taxon>
        <taxon>Rhodococcus</taxon>
    </lineage>
</organism>
<keyword evidence="3" id="KW-0805">Transcription regulation</keyword>
<dbReference type="AlphaFoldDB" id="A0A402CF30"/>
<dbReference type="PROSITE" id="PS50045">
    <property type="entry name" value="SIGMA54_INTERACT_4"/>
    <property type="match status" value="1"/>
</dbReference>
<evidence type="ECO:0000256" key="1">
    <source>
        <dbReference type="ARBA" id="ARBA00022741"/>
    </source>
</evidence>
<reference evidence="6 7" key="1">
    <citation type="submission" date="2018-11" db="EMBL/GenBank/DDBJ databases">
        <title>Microbial catabolism of amino acid.</title>
        <authorList>
            <person name="Hibi M."/>
            <person name="Ogawa J."/>
        </authorList>
    </citation>
    <scope>NUCLEOTIDE SEQUENCE [LARGE SCALE GENOMIC DNA]</scope>
    <source>
        <strain evidence="6 7">C31-06</strain>
    </source>
</reference>
<dbReference type="InterPro" id="IPR029016">
    <property type="entry name" value="GAF-like_dom_sf"/>
</dbReference>
<dbReference type="InterPro" id="IPR027417">
    <property type="entry name" value="P-loop_NTPase"/>
</dbReference>
<dbReference type="Gene3D" id="3.30.450.40">
    <property type="match status" value="1"/>
</dbReference>
<keyword evidence="2" id="KW-0067">ATP-binding</keyword>
<keyword evidence="7" id="KW-1185">Reference proteome</keyword>
<dbReference type="Gene3D" id="1.10.10.60">
    <property type="entry name" value="Homeodomain-like"/>
    <property type="match status" value="1"/>
</dbReference>
<name>A0A402CF30_RHOWR</name>
<protein>
    <submittedName>
        <fullName evidence="6">Putative transcriptional regulator</fullName>
    </submittedName>
</protein>
<dbReference type="SUPFAM" id="SSF46689">
    <property type="entry name" value="Homeodomain-like"/>
    <property type="match status" value="1"/>
</dbReference>
<dbReference type="PRINTS" id="PR01590">
    <property type="entry name" value="HTHFIS"/>
</dbReference>
<dbReference type="InterPro" id="IPR002197">
    <property type="entry name" value="HTH_Fis"/>
</dbReference>
<evidence type="ECO:0000256" key="4">
    <source>
        <dbReference type="ARBA" id="ARBA00023163"/>
    </source>
</evidence>
<dbReference type="Proteomes" id="UP000287519">
    <property type="component" value="Unassembled WGS sequence"/>
</dbReference>
<evidence type="ECO:0000313" key="7">
    <source>
        <dbReference type="Proteomes" id="UP000287519"/>
    </source>
</evidence>
<dbReference type="Pfam" id="PF02954">
    <property type="entry name" value="HTH_8"/>
    <property type="match status" value="1"/>
</dbReference>
<evidence type="ECO:0000259" key="5">
    <source>
        <dbReference type="PROSITE" id="PS50045"/>
    </source>
</evidence>
<gene>
    <name evidence="6" type="ORF">Rhow_006151</name>
</gene>
<keyword evidence="4" id="KW-0804">Transcription</keyword>
<keyword evidence="1" id="KW-0547">Nucleotide-binding</keyword>
<proteinExistence type="predicted"/>
<evidence type="ECO:0000256" key="2">
    <source>
        <dbReference type="ARBA" id="ARBA00022840"/>
    </source>
</evidence>